<dbReference type="Pfam" id="PF07690">
    <property type="entry name" value="MFS_1"/>
    <property type="match status" value="1"/>
</dbReference>
<dbReference type="GO" id="GO:0022857">
    <property type="term" value="F:transmembrane transporter activity"/>
    <property type="evidence" value="ECO:0007669"/>
    <property type="project" value="InterPro"/>
</dbReference>
<comment type="caution">
    <text evidence="6">The sequence shown here is derived from an EMBL/GenBank/DDBJ whole genome shotgun (WGS) entry which is preliminary data.</text>
</comment>
<feature type="transmembrane region" description="Helical" evidence="5">
    <location>
        <begin position="181"/>
        <end position="200"/>
    </location>
</feature>
<dbReference type="Gene3D" id="1.20.1250.20">
    <property type="entry name" value="MFS general substrate transporter like domains"/>
    <property type="match status" value="1"/>
</dbReference>
<feature type="transmembrane region" description="Helical" evidence="5">
    <location>
        <begin position="90"/>
        <end position="110"/>
    </location>
</feature>
<proteinExistence type="predicted"/>
<dbReference type="EMBL" id="LJBN01000090">
    <property type="protein sequence ID" value="OOQ90305.1"/>
    <property type="molecule type" value="Genomic_DNA"/>
</dbReference>
<accession>A0A1S9RXT0</accession>
<gene>
    <name evidence="6" type="ORF">PEBR_06261</name>
</gene>
<dbReference type="PANTHER" id="PTHR23294">
    <property type="entry name" value="ET TRANSLATION PRODUCT-RELATED"/>
    <property type="match status" value="1"/>
</dbReference>
<dbReference type="GO" id="GO:0016020">
    <property type="term" value="C:membrane"/>
    <property type="evidence" value="ECO:0007669"/>
    <property type="project" value="UniProtKB-SubCell"/>
</dbReference>
<comment type="subcellular location">
    <subcellularLocation>
        <location evidence="1">Membrane</location>
        <topology evidence="1">Multi-pass membrane protein</topology>
    </subcellularLocation>
</comment>
<evidence type="ECO:0000256" key="1">
    <source>
        <dbReference type="ARBA" id="ARBA00004141"/>
    </source>
</evidence>
<dbReference type="SUPFAM" id="SSF103473">
    <property type="entry name" value="MFS general substrate transporter"/>
    <property type="match status" value="1"/>
</dbReference>
<protein>
    <submittedName>
        <fullName evidence="6">UNC93-like protein</fullName>
    </submittedName>
</protein>
<keyword evidence="3 5" id="KW-1133">Transmembrane helix</keyword>
<organism evidence="6 7">
    <name type="scientific">Penicillium brasilianum</name>
    <dbReference type="NCBI Taxonomy" id="104259"/>
    <lineage>
        <taxon>Eukaryota</taxon>
        <taxon>Fungi</taxon>
        <taxon>Dikarya</taxon>
        <taxon>Ascomycota</taxon>
        <taxon>Pezizomycotina</taxon>
        <taxon>Eurotiomycetes</taxon>
        <taxon>Eurotiomycetidae</taxon>
        <taxon>Eurotiales</taxon>
        <taxon>Aspergillaceae</taxon>
        <taxon>Penicillium</taxon>
    </lineage>
</organism>
<dbReference type="Proteomes" id="UP000190744">
    <property type="component" value="Unassembled WGS sequence"/>
</dbReference>
<dbReference type="InterPro" id="IPR011701">
    <property type="entry name" value="MFS"/>
</dbReference>
<sequence>MTDLAHHEIRPWHFVSLAGTTHRVTTIANRSLQRPLAIFKPPGTFDMATVKSAEENVSFPDAVGDNSADFVAPPSSLHQKNIFARIRRDPWFQIILISFIAFCNPGMYNALTGMGGSGQVDSTVSANANVATHAATAGAALVVVGTLYKYLGPRLSLLIGGWTYALYAGALLNSIRVKNGGPFVIASGALLGLGAAFFWVAQGTIMVTYTKDQTRGRAIGVFWVIFNLGGTIGSLASFGLNYHSKSGTVTDSTYIAYIVIMLFGWALSILVCSTESLSEKYHGHRIAQESKAFNFGNLKSTVIQVIRIVFDWRNLCLYPMFYNANVFYSYQQNDVNGLTFNLRTRSLNGALYWIAQMIGGLLMGLILDLHTLNRRTRAITGWAILFVTGMVIWGGGYQFQVWDDKRLALGLKQDIDYKDGSKFLGPMFLYFFYGAYDSFWQSFCYWIMGARSRDPVVNAVVVGAYSALKPAGGAMAWRINAEKVSPMKQFAMNWGLSIGSLLVAIPTVITIQKSDKNLEDDTSDDQTRDLGKN</sequence>
<dbReference type="PANTHER" id="PTHR23294:SF55">
    <property type="entry name" value="TRANSPORTER, PUTATIVE (AFU_ORTHOLOGUE AFUA_1G17480)-RELATED"/>
    <property type="match status" value="1"/>
</dbReference>
<evidence type="ECO:0000256" key="4">
    <source>
        <dbReference type="ARBA" id="ARBA00023136"/>
    </source>
</evidence>
<feature type="transmembrane region" description="Helical" evidence="5">
    <location>
        <begin position="254"/>
        <end position="272"/>
    </location>
</feature>
<evidence type="ECO:0000313" key="7">
    <source>
        <dbReference type="Proteomes" id="UP000190744"/>
    </source>
</evidence>
<keyword evidence="2 5" id="KW-0812">Transmembrane</keyword>
<evidence type="ECO:0000313" key="6">
    <source>
        <dbReference type="EMBL" id="OOQ90305.1"/>
    </source>
</evidence>
<feature type="transmembrane region" description="Helical" evidence="5">
    <location>
        <begin position="459"/>
        <end position="479"/>
    </location>
</feature>
<feature type="transmembrane region" description="Helical" evidence="5">
    <location>
        <begin position="491"/>
        <end position="511"/>
    </location>
</feature>
<dbReference type="AlphaFoldDB" id="A0A1S9RXT0"/>
<evidence type="ECO:0000256" key="3">
    <source>
        <dbReference type="ARBA" id="ARBA00022989"/>
    </source>
</evidence>
<keyword evidence="4 5" id="KW-0472">Membrane</keyword>
<evidence type="ECO:0000256" key="5">
    <source>
        <dbReference type="SAM" id="Phobius"/>
    </source>
</evidence>
<dbReference type="InterPro" id="IPR051617">
    <property type="entry name" value="UNC-93-like_regulator"/>
</dbReference>
<evidence type="ECO:0000256" key="2">
    <source>
        <dbReference type="ARBA" id="ARBA00022692"/>
    </source>
</evidence>
<reference evidence="7" key="1">
    <citation type="submission" date="2015-09" db="EMBL/GenBank/DDBJ databases">
        <authorList>
            <person name="Fill T.P."/>
            <person name="Baretta J.F."/>
            <person name="de Almeida L.G."/>
            <person name="Rocha M."/>
            <person name="de Souza D.H."/>
            <person name="Malavazi I."/>
            <person name="Cerdeira L.T."/>
            <person name="Hong H."/>
            <person name="Samborskyy M."/>
            <person name="de Vasconcelos A.T."/>
            <person name="Leadlay P."/>
            <person name="Rodrigues-Filho E."/>
        </authorList>
    </citation>
    <scope>NUCLEOTIDE SEQUENCE [LARGE SCALE GENOMIC DNA]</scope>
    <source>
        <strain evidence="7">LaBioMMi 136</strain>
    </source>
</reference>
<dbReference type="InterPro" id="IPR036259">
    <property type="entry name" value="MFS_trans_sf"/>
</dbReference>
<feature type="transmembrane region" description="Helical" evidence="5">
    <location>
        <begin position="379"/>
        <end position="399"/>
    </location>
</feature>
<feature type="transmembrane region" description="Helical" evidence="5">
    <location>
        <begin position="221"/>
        <end position="242"/>
    </location>
</feature>
<feature type="transmembrane region" description="Helical" evidence="5">
    <location>
        <begin position="427"/>
        <end position="447"/>
    </location>
</feature>
<feature type="transmembrane region" description="Helical" evidence="5">
    <location>
        <begin position="350"/>
        <end position="367"/>
    </location>
</feature>
<feature type="transmembrane region" description="Helical" evidence="5">
    <location>
        <begin position="130"/>
        <end position="148"/>
    </location>
</feature>
<feature type="transmembrane region" description="Helical" evidence="5">
    <location>
        <begin position="155"/>
        <end position="175"/>
    </location>
</feature>
<name>A0A1S9RXT0_PENBI</name>